<dbReference type="Gene3D" id="1.10.3720.10">
    <property type="entry name" value="MetI-like"/>
    <property type="match status" value="1"/>
</dbReference>
<dbReference type="EMBL" id="CP015101">
    <property type="protein sequence ID" value="ASJ05654.1"/>
    <property type="molecule type" value="Genomic_DNA"/>
</dbReference>
<dbReference type="RefSeq" id="WP_088865647.1">
    <property type="nucleotide sequence ID" value="NZ_CP015101.1"/>
</dbReference>
<evidence type="ECO:0000256" key="2">
    <source>
        <dbReference type="ARBA" id="ARBA00022448"/>
    </source>
</evidence>
<feature type="transmembrane region" description="Helical" evidence="7">
    <location>
        <begin position="226"/>
        <end position="250"/>
    </location>
</feature>
<evidence type="ECO:0000256" key="3">
    <source>
        <dbReference type="ARBA" id="ARBA00022475"/>
    </source>
</evidence>
<dbReference type="InterPro" id="IPR050366">
    <property type="entry name" value="BP-dependent_transpt_permease"/>
</dbReference>
<dbReference type="AlphaFoldDB" id="A0A2Z2MP68"/>
<keyword evidence="5 7" id="KW-1133">Transmembrane helix</keyword>
<feature type="transmembrane region" description="Helical" evidence="7">
    <location>
        <begin position="321"/>
        <end position="346"/>
    </location>
</feature>
<evidence type="ECO:0000256" key="4">
    <source>
        <dbReference type="ARBA" id="ARBA00022692"/>
    </source>
</evidence>
<feature type="transmembrane region" description="Helical" evidence="7">
    <location>
        <begin position="366"/>
        <end position="387"/>
    </location>
</feature>
<sequence length="393" mass="42669">MKRRLGALMVAAFMIFTALSYATLDMEKLANWDNYLFWVDYPKGARPAWLGDSGSVEFRGGIEYTVTQKAPVNLILRGTGDVSITIFRPDGRVVRLSTEINGTTSVNSNTELALQARRFALEVLGLRREDMAFLTPTQALFMDENRNPLPGNYTVQVHPAGIEAQLIGDAYGLLGTDYKGRDLWVGFVGSTVNTLILAFLTTVLVIVVGIALGVGSGYYETKLGDVISVVLEALNAVPYLPLAIAIIFVLSSTGFHGKLEMGTVELASILALLLVGKFASAVKGIVMHEKVQEYIESARALGASDLQIILRHVMRAVLPYALSYSTLLFAQMIAVISILGLFQIIPGVNWGSFVAEAFSQNAIYTLWWWPLSPSIAIILLSVGLTLLSGPSSD</sequence>
<dbReference type="PANTHER" id="PTHR43386:SF1">
    <property type="entry name" value="D,D-DIPEPTIDE TRANSPORT SYSTEM PERMEASE PROTEIN DDPC-RELATED"/>
    <property type="match status" value="1"/>
</dbReference>
<dbReference type="OrthoDB" id="312811at2157"/>
<evidence type="ECO:0000256" key="1">
    <source>
        <dbReference type="ARBA" id="ARBA00004651"/>
    </source>
</evidence>
<gene>
    <name evidence="9" type="ORF">A3L01_09870</name>
</gene>
<evidence type="ECO:0000256" key="6">
    <source>
        <dbReference type="ARBA" id="ARBA00023136"/>
    </source>
</evidence>
<comment type="similarity">
    <text evidence="7">Belongs to the binding-protein-dependent transport system permease family.</text>
</comment>
<evidence type="ECO:0000259" key="8">
    <source>
        <dbReference type="PROSITE" id="PS50928"/>
    </source>
</evidence>
<keyword evidence="3" id="KW-1003">Cell membrane</keyword>
<dbReference type="Pfam" id="PF00528">
    <property type="entry name" value="BPD_transp_1"/>
    <property type="match status" value="1"/>
</dbReference>
<keyword evidence="6 7" id="KW-0472">Membrane</keyword>
<feature type="domain" description="ABC transmembrane type-1" evidence="8">
    <location>
        <begin position="191"/>
        <end position="388"/>
    </location>
</feature>
<comment type="subcellular location">
    <subcellularLocation>
        <location evidence="1 7">Cell membrane</location>
        <topology evidence="1 7">Multi-pass membrane protein</topology>
    </subcellularLocation>
</comment>
<dbReference type="SUPFAM" id="SSF161098">
    <property type="entry name" value="MetI-like"/>
    <property type="match status" value="1"/>
</dbReference>
<reference evidence="9 10" key="1">
    <citation type="submission" date="2016-04" db="EMBL/GenBank/DDBJ databases">
        <title>Complete genome sequence of Thermococcus barossii type strain SHCK-94.</title>
        <authorList>
            <person name="Oger P.M."/>
        </authorList>
    </citation>
    <scope>NUCLEOTIDE SEQUENCE [LARGE SCALE GENOMIC DNA]</scope>
    <source>
        <strain evidence="9 10">SHCK-94</strain>
    </source>
</reference>
<feature type="transmembrane region" description="Helical" evidence="7">
    <location>
        <begin position="195"/>
        <end position="214"/>
    </location>
</feature>
<keyword evidence="10" id="KW-1185">Reference proteome</keyword>
<evidence type="ECO:0000256" key="7">
    <source>
        <dbReference type="RuleBase" id="RU363032"/>
    </source>
</evidence>
<name>A0A2Z2MP68_9EURY</name>
<dbReference type="PROSITE" id="PS50928">
    <property type="entry name" value="ABC_TM1"/>
    <property type="match status" value="1"/>
</dbReference>
<protein>
    <recommendedName>
        <fullName evidence="8">ABC transmembrane type-1 domain-containing protein</fullName>
    </recommendedName>
</protein>
<keyword evidence="4 7" id="KW-0812">Transmembrane</keyword>
<dbReference type="PANTHER" id="PTHR43386">
    <property type="entry name" value="OLIGOPEPTIDE TRANSPORT SYSTEM PERMEASE PROTEIN APPC"/>
    <property type="match status" value="1"/>
</dbReference>
<dbReference type="GO" id="GO:0055085">
    <property type="term" value="P:transmembrane transport"/>
    <property type="evidence" value="ECO:0007669"/>
    <property type="project" value="InterPro"/>
</dbReference>
<dbReference type="CDD" id="cd06261">
    <property type="entry name" value="TM_PBP2"/>
    <property type="match status" value="1"/>
</dbReference>
<organism evidence="9 10">
    <name type="scientific">Thermococcus barossii</name>
    <dbReference type="NCBI Taxonomy" id="54077"/>
    <lineage>
        <taxon>Archaea</taxon>
        <taxon>Methanobacteriati</taxon>
        <taxon>Methanobacteriota</taxon>
        <taxon>Thermococci</taxon>
        <taxon>Thermococcales</taxon>
        <taxon>Thermococcaceae</taxon>
        <taxon>Thermococcus</taxon>
    </lineage>
</organism>
<dbReference type="Proteomes" id="UP000250272">
    <property type="component" value="Chromosome"/>
</dbReference>
<dbReference type="GO" id="GO:0005886">
    <property type="term" value="C:plasma membrane"/>
    <property type="evidence" value="ECO:0007669"/>
    <property type="project" value="UniProtKB-SubCell"/>
</dbReference>
<evidence type="ECO:0000313" key="9">
    <source>
        <dbReference type="EMBL" id="ASJ05654.1"/>
    </source>
</evidence>
<dbReference type="GeneID" id="33327086"/>
<dbReference type="InterPro" id="IPR035906">
    <property type="entry name" value="MetI-like_sf"/>
</dbReference>
<accession>A0A2Z2MP68</accession>
<evidence type="ECO:0000313" key="10">
    <source>
        <dbReference type="Proteomes" id="UP000250272"/>
    </source>
</evidence>
<proteinExistence type="inferred from homology"/>
<dbReference type="InterPro" id="IPR000515">
    <property type="entry name" value="MetI-like"/>
</dbReference>
<evidence type="ECO:0000256" key="5">
    <source>
        <dbReference type="ARBA" id="ARBA00022989"/>
    </source>
</evidence>
<feature type="transmembrane region" description="Helical" evidence="7">
    <location>
        <begin position="262"/>
        <end position="282"/>
    </location>
</feature>
<keyword evidence="2 7" id="KW-0813">Transport</keyword>
<dbReference type="KEGG" id="tbs:A3L01_09870"/>